<feature type="domain" description="Calponin-homology (CH)" evidence="9">
    <location>
        <begin position="167"/>
        <end position="285"/>
    </location>
</feature>
<dbReference type="FunFam" id="3.10.20.360:FF:000002">
    <property type="entry name" value="Patronin, isoform M"/>
    <property type="match status" value="1"/>
</dbReference>
<reference evidence="11 12" key="1">
    <citation type="submission" date="2020-08" db="EMBL/GenBank/DDBJ databases">
        <authorList>
            <person name="Hejnol A."/>
        </authorList>
    </citation>
    <scope>NUCLEOTIDE SEQUENCE [LARGE SCALE GENOMIC DNA]</scope>
</reference>
<dbReference type="GO" id="GO:0036449">
    <property type="term" value="C:microtubule minus-end"/>
    <property type="evidence" value="ECO:0007669"/>
    <property type="project" value="TreeGrafter"/>
</dbReference>
<dbReference type="GO" id="GO:0031175">
    <property type="term" value="P:neuron projection development"/>
    <property type="evidence" value="ECO:0007669"/>
    <property type="project" value="InterPro"/>
</dbReference>
<comment type="similarity">
    <text evidence="6">Belongs to the CAMSAP1 family.</text>
</comment>
<evidence type="ECO:0000256" key="6">
    <source>
        <dbReference type="PROSITE-ProRule" id="PRU00841"/>
    </source>
</evidence>
<dbReference type="GO" id="GO:0030507">
    <property type="term" value="F:spectrin binding"/>
    <property type="evidence" value="ECO:0007669"/>
    <property type="project" value="InterPro"/>
</dbReference>
<dbReference type="Gene3D" id="3.10.20.360">
    <property type="entry name" value="CKK domain"/>
    <property type="match status" value="1"/>
</dbReference>
<dbReference type="OrthoDB" id="2125658at2759"/>
<feature type="compositionally biased region" description="Basic and acidic residues" evidence="8">
    <location>
        <begin position="661"/>
        <end position="675"/>
    </location>
</feature>
<feature type="compositionally biased region" description="Basic residues" evidence="8">
    <location>
        <begin position="1050"/>
        <end position="1059"/>
    </location>
</feature>
<evidence type="ECO:0000256" key="7">
    <source>
        <dbReference type="SAM" id="Coils"/>
    </source>
</evidence>
<dbReference type="PANTHER" id="PTHR21595:SF0">
    <property type="entry name" value="PATRONIN"/>
    <property type="match status" value="1"/>
</dbReference>
<evidence type="ECO:0000256" key="4">
    <source>
        <dbReference type="ARBA" id="ARBA00023054"/>
    </source>
</evidence>
<dbReference type="SUPFAM" id="SSF50346">
    <property type="entry name" value="PRC-barrel domain"/>
    <property type="match status" value="1"/>
</dbReference>
<dbReference type="EMBL" id="CAJFCJ010000008">
    <property type="protein sequence ID" value="CAD5118166.1"/>
    <property type="molecule type" value="Genomic_DNA"/>
</dbReference>
<accession>A0A7I8VS23</accession>
<keyword evidence="3 6" id="KW-0493">Microtubule</keyword>
<dbReference type="Pfam" id="PF11971">
    <property type="entry name" value="CAMSAP_CH"/>
    <property type="match status" value="1"/>
</dbReference>
<keyword evidence="2" id="KW-0963">Cytoplasm</keyword>
<evidence type="ECO:0000256" key="5">
    <source>
        <dbReference type="ARBA" id="ARBA00023212"/>
    </source>
</evidence>
<dbReference type="Pfam" id="PF17095">
    <property type="entry name" value="CAMSAP_CC1"/>
    <property type="match status" value="1"/>
</dbReference>
<feature type="compositionally biased region" description="Basic and acidic residues" evidence="8">
    <location>
        <begin position="913"/>
        <end position="922"/>
    </location>
</feature>
<sequence length="1385" mass="155272">MDVIEIVPLDDYIGNIKEAKLCASVKWLISKAFPDGKIPSDLQEPFESDQNGSQRMKQTVVKQLVSSNLYCRTCAHIFGNSLQEYEGRGHSSVFQMLSRKGFYVVAPNESNVTEQVLSQPAPFKVGAHIAMMDSLMMAYASQTSPVEKVITAVKRFATVKASSELPFDVEDGLIFWMNKIAGVIRNRLNVEDENFLILQQLGDMTDGCNLAAILAHYQTSFKLQDAIFRRSLDIADSLYNLEQILSWCDKNIETIPLNLNDLFYCEPIMRPNIIAFIAELFNYFEGDRNQQVRKRPASANFVKPPISEATKKSFRQNYVGGDGNRTESPVEIHNAAEKRMLGKKFLQKFPWSKQSPLLPLRKTSQDIPKQAWPQEGNSLLDQVDISNDYDLESPEPLIPARKKEVKETRSVTKSSERGEEKKRRVPKNLPLKPEESSDSSPGSEEYKTPIVENAPLSFNNASTDEIVHENLFQESPLDRMRTDRASFVLHNKVKSPEEASAAGIPVVEEDKASPVTSFAKIAASGPETPSVGIIGSSAKRKKKKTTTFSLPNQTTWSQCAQKNKEGNSVNSSTVSDFDNDKNSGLAAEIHNIRMRLDQRRKLIEKERKREREERSEIRQHVGDTAFKQVVGVKKGGESAPASLIGSFNSSTGKEIPPRSSSTHDRLDSVADDKQPTDNGSAIEFSRRDSLLEDFVADKTRDNKGKGISPTIPNTQSNGLPNLEENTNDTGKSFSHVNTQKTISDAKQRWSTDTTSENFVIQTNSSEKTEQKQPKAYGASLDKLNTSIKELHGEIMKLSLDNSTKPSPGSAKQLPFGSLSEKGQHCSVPGQIFLPDVTSSQSPKSQSEEVKEKEPELPKKISIETKHEPHTTVEEALEHIQTKEESNESQPTGFYVDFGSESTPKSKRKPKLTSTKEKKENKENNNPNNESPITSPRQQKEEEQDEKEAAKEEATSAVGFMVADNDSPNDRDLEKRKQQRMEAIQKKRRAEQEEKRKKMEEERAQKAFETRMKQEEQEAKRERDRLRREERLQTYLRKKQQTEEGIESPPKPKKTVRPRPKSQAFVGDHDLASRRMASRSHENLVKVSPSTGRTGEGHGDEAAVNRDAYDYSNIGDDIRKVSFGRRPPSPLCLLRTKRTSSISSKSDVEKLRTSRSGPMKAIARPDSLPGSPRDVEKFILPSKNSNLVHKRHNSMASVNPIAIRAGHHTTQVVKPPISSARLEQISATHGRSNTEIVEPNDYTGPKLFVKPSAKSNRSIIMNAISHCCLAGDVNSDKKQKVLEAIGRSTANHFIILFRGVGQQYRALYSYFPETEDIIKVSGIGPSPLTNKMMDGFYKYNSGGKSFTRIETTKHISVSIDAVTIQNCYWQKRQSSTSSATRKHQLF</sequence>
<dbReference type="PROSITE" id="PS51508">
    <property type="entry name" value="CKK"/>
    <property type="match status" value="1"/>
</dbReference>
<dbReference type="SMART" id="SM01051">
    <property type="entry name" value="CAMSAP_CKK"/>
    <property type="match status" value="1"/>
</dbReference>
<dbReference type="InterPro" id="IPR014797">
    <property type="entry name" value="CKK_CAMSAP"/>
</dbReference>
<dbReference type="InterPro" id="IPR058042">
    <property type="entry name" value="CAMSAP_N"/>
</dbReference>
<name>A0A7I8VS23_9ANNE</name>
<feature type="region of interest" description="Disordered" evidence="8">
    <location>
        <begin position="697"/>
        <end position="775"/>
    </location>
</feature>
<dbReference type="InterPro" id="IPR022613">
    <property type="entry name" value="CH_CAMSAP_2"/>
</dbReference>
<feature type="region of interest" description="Disordered" evidence="8">
    <location>
        <begin position="1142"/>
        <end position="1172"/>
    </location>
</feature>
<keyword evidence="12" id="KW-1185">Reference proteome</keyword>
<evidence type="ECO:0000256" key="2">
    <source>
        <dbReference type="ARBA" id="ARBA00022490"/>
    </source>
</evidence>
<comment type="caution">
    <text evidence="11">The sequence shown here is derived from an EMBL/GenBank/DDBJ whole genome shotgun (WGS) entry which is preliminary data.</text>
</comment>
<evidence type="ECO:0000313" key="12">
    <source>
        <dbReference type="Proteomes" id="UP000549394"/>
    </source>
</evidence>
<dbReference type="InterPro" id="IPR036872">
    <property type="entry name" value="CH_dom_sf"/>
</dbReference>
<evidence type="ECO:0000313" key="11">
    <source>
        <dbReference type="EMBL" id="CAD5118166.1"/>
    </source>
</evidence>
<evidence type="ECO:0000256" key="1">
    <source>
        <dbReference type="ARBA" id="ARBA00004245"/>
    </source>
</evidence>
<feature type="region of interest" description="Disordered" evidence="8">
    <location>
        <begin position="800"/>
        <end position="1101"/>
    </location>
</feature>
<comment type="domain">
    <text evidence="6">The CKK domain binds microtubules.</text>
</comment>
<dbReference type="Proteomes" id="UP000549394">
    <property type="component" value="Unassembled WGS sequence"/>
</dbReference>
<feature type="compositionally biased region" description="Polar residues" evidence="8">
    <location>
        <begin position="710"/>
        <end position="742"/>
    </location>
</feature>
<gene>
    <name evidence="11" type="ORF">DGYR_LOCUS6590</name>
</gene>
<feature type="compositionally biased region" description="Basic and acidic residues" evidence="8">
    <location>
        <begin position="401"/>
        <end position="422"/>
    </location>
</feature>
<evidence type="ECO:0000259" key="10">
    <source>
        <dbReference type="PROSITE" id="PS51508"/>
    </source>
</evidence>
<dbReference type="InterPro" id="IPR001715">
    <property type="entry name" value="CH_dom"/>
</dbReference>
<dbReference type="PANTHER" id="PTHR21595">
    <property type="entry name" value="PATRONIN"/>
    <property type="match status" value="1"/>
</dbReference>
<evidence type="ECO:0000259" key="9">
    <source>
        <dbReference type="PROSITE" id="PS50021"/>
    </source>
</evidence>
<dbReference type="Pfam" id="PF25532">
    <property type="entry name" value="CH_CAMSAP2_N"/>
    <property type="match status" value="1"/>
</dbReference>
<feature type="compositionally biased region" description="Basic and acidic residues" evidence="8">
    <location>
        <begin position="967"/>
        <end position="1031"/>
    </location>
</feature>
<protein>
    <submittedName>
        <fullName evidence="11">DgyrCDS6898</fullName>
    </submittedName>
</protein>
<dbReference type="GO" id="GO:0051011">
    <property type="term" value="F:microtubule minus-end binding"/>
    <property type="evidence" value="ECO:0007669"/>
    <property type="project" value="TreeGrafter"/>
</dbReference>
<feature type="domain" description="CKK" evidence="10">
    <location>
        <begin position="1243"/>
        <end position="1378"/>
    </location>
</feature>
<dbReference type="GO" id="GO:0007026">
    <property type="term" value="P:negative regulation of microtubule depolymerization"/>
    <property type="evidence" value="ECO:0007669"/>
    <property type="project" value="TreeGrafter"/>
</dbReference>
<keyword evidence="5" id="KW-0206">Cytoskeleton</keyword>
<feature type="compositionally biased region" description="Basic and acidic residues" evidence="8">
    <location>
        <begin position="845"/>
        <end position="885"/>
    </location>
</feature>
<proteinExistence type="inferred from homology"/>
<dbReference type="GO" id="GO:0005516">
    <property type="term" value="F:calmodulin binding"/>
    <property type="evidence" value="ECO:0007669"/>
    <property type="project" value="InterPro"/>
</dbReference>
<dbReference type="InterPro" id="IPR011033">
    <property type="entry name" value="PRC_barrel-like_sf"/>
</dbReference>
<dbReference type="InterPro" id="IPR038209">
    <property type="entry name" value="CKK_dom_sf"/>
</dbReference>
<dbReference type="SUPFAM" id="SSF47576">
    <property type="entry name" value="Calponin-homology domain, CH-domain"/>
    <property type="match status" value="1"/>
</dbReference>
<organism evidence="11 12">
    <name type="scientific">Dimorphilus gyrociliatus</name>
    <dbReference type="NCBI Taxonomy" id="2664684"/>
    <lineage>
        <taxon>Eukaryota</taxon>
        <taxon>Metazoa</taxon>
        <taxon>Spiralia</taxon>
        <taxon>Lophotrochozoa</taxon>
        <taxon>Annelida</taxon>
        <taxon>Polychaeta</taxon>
        <taxon>Polychaeta incertae sedis</taxon>
        <taxon>Dinophilidae</taxon>
        <taxon>Dimorphilus</taxon>
    </lineage>
</organism>
<comment type="subcellular location">
    <subcellularLocation>
        <location evidence="1">Cytoplasm</location>
        <location evidence="1">Cytoskeleton</location>
    </subcellularLocation>
</comment>
<dbReference type="GO" id="GO:0031122">
    <property type="term" value="P:cytoplasmic microtubule organization"/>
    <property type="evidence" value="ECO:0007669"/>
    <property type="project" value="TreeGrafter"/>
</dbReference>
<feature type="compositionally biased region" description="Polar residues" evidence="8">
    <location>
        <begin position="750"/>
        <end position="765"/>
    </location>
</feature>
<keyword evidence="4 7" id="KW-0175">Coiled coil</keyword>
<dbReference type="Pfam" id="PF08683">
    <property type="entry name" value="CAMSAP_CKK"/>
    <property type="match status" value="1"/>
</dbReference>
<feature type="region of interest" description="Disordered" evidence="8">
    <location>
        <begin position="637"/>
        <end position="685"/>
    </location>
</feature>
<evidence type="ECO:0000256" key="8">
    <source>
        <dbReference type="SAM" id="MobiDB-lite"/>
    </source>
</evidence>
<feature type="region of interest" description="Disordered" evidence="8">
    <location>
        <begin position="390"/>
        <end position="447"/>
    </location>
</feature>
<feature type="coiled-coil region" evidence="7">
    <location>
        <begin position="593"/>
        <end position="620"/>
    </location>
</feature>
<feature type="compositionally biased region" description="Basic and acidic residues" evidence="8">
    <location>
        <begin position="1066"/>
        <end position="1083"/>
    </location>
</feature>
<dbReference type="InterPro" id="IPR031372">
    <property type="entry name" value="CAMSAP_CC1"/>
</dbReference>
<dbReference type="InterPro" id="IPR032940">
    <property type="entry name" value="CAMSAP"/>
</dbReference>
<dbReference type="PROSITE" id="PS50021">
    <property type="entry name" value="CH"/>
    <property type="match status" value="1"/>
</dbReference>
<evidence type="ECO:0000256" key="3">
    <source>
        <dbReference type="ARBA" id="ARBA00022701"/>
    </source>
</evidence>